<protein>
    <submittedName>
        <fullName evidence="11">DHA2 family efflux MFS transporter permease subunit</fullName>
    </submittedName>
</protein>
<evidence type="ECO:0000256" key="9">
    <source>
        <dbReference type="SAM" id="Phobius"/>
    </source>
</evidence>
<evidence type="ECO:0000256" key="3">
    <source>
        <dbReference type="ARBA" id="ARBA00022475"/>
    </source>
</evidence>
<dbReference type="GO" id="GO:0005886">
    <property type="term" value="C:plasma membrane"/>
    <property type="evidence" value="ECO:0007669"/>
    <property type="project" value="UniProtKB-SubCell"/>
</dbReference>
<feature type="transmembrane region" description="Helical" evidence="9">
    <location>
        <begin position="86"/>
        <end position="106"/>
    </location>
</feature>
<feature type="transmembrane region" description="Helical" evidence="9">
    <location>
        <begin position="397"/>
        <end position="424"/>
    </location>
</feature>
<dbReference type="SUPFAM" id="SSF103473">
    <property type="entry name" value="MFS general substrate transporter"/>
    <property type="match status" value="1"/>
</dbReference>
<dbReference type="Gene3D" id="1.20.1720.10">
    <property type="entry name" value="Multidrug resistance protein D"/>
    <property type="match status" value="1"/>
</dbReference>
<sequence length="496" mass="50653">MTTTRPEPTRPEPTRPEPTRPESTRPEPTRPESTRPEPALTAPTGGAAPGRILLLACAVTFLAFLDATVVNVAFPDLRRAFPEVSLARLTWVVSGYAVLFAALLAAAGRLADTLGRRALFIGSAFAFTLTSLAASAAPTAELLIAARALQGAAAAGMIPAALGLVLAHTPPGRRAAALGAWGAAGGLAAAVGPTLGGLLVEAWDWRAIFLVNVPLGLAVCWAAARSVPRDERTVRRLPDPVGTGALALGIGGVVAGLSQGEEWGWTDPAVLGLVVGGALSAALALYRSRRHPAPAVDRDLWNDPVFARSNLGAMLFGAAMYAWLLIGPSYLIARWDYSVLEAGFGVTPGAVLATAGALVVGRRVPARLQWAAVAVGSLLFAANALLLWGWADASTSYAQVFLPAGLLGGLGIGVVLTALSTAASATLPPERFAAGTGLLMTARQLGGALGIAATAALLTGAGDHWRGVFLLTAVAALGAAAVGCAMRVRDPVSRPE</sequence>
<dbReference type="InterPro" id="IPR036259">
    <property type="entry name" value="MFS_trans_sf"/>
</dbReference>
<name>A0AAU2JX47_9ACTN</name>
<feature type="transmembrane region" description="Helical" evidence="9">
    <location>
        <begin position="445"/>
        <end position="462"/>
    </location>
</feature>
<evidence type="ECO:0000259" key="10">
    <source>
        <dbReference type="PROSITE" id="PS50850"/>
    </source>
</evidence>
<evidence type="ECO:0000313" key="11">
    <source>
        <dbReference type="EMBL" id="WTU77114.1"/>
    </source>
</evidence>
<dbReference type="Gene3D" id="1.20.1250.20">
    <property type="entry name" value="MFS general substrate transporter like domains"/>
    <property type="match status" value="1"/>
</dbReference>
<keyword evidence="3" id="KW-1003">Cell membrane</keyword>
<gene>
    <name evidence="11" type="ORF">OG327_29360</name>
</gene>
<feature type="transmembrane region" description="Helical" evidence="9">
    <location>
        <begin position="236"/>
        <end position="257"/>
    </location>
</feature>
<keyword evidence="6 9" id="KW-0472">Membrane</keyword>
<dbReference type="PROSITE" id="PS50850">
    <property type="entry name" value="MFS"/>
    <property type="match status" value="1"/>
</dbReference>
<dbReference type="AlphaFoldDB" id="A0AAU2JX47"/>
<evidence type="ECO:0000256" key="5">
    <source>
        <dbReference type="ARBA" id="ARBA00022989"/>
    </source>
</evidence>
<dbReference type="PANTHER" id="PTHR42718:SF48">
    <property type="entry name" value="CONSERVED TWO-DOMAIN MEMBRANE PROTEIN-RELATED"/>
    <property type="match status" value="1"/>
</dbReference>
<feature type="transmembrane region" description="Helical" evidence="9">
    <location>
        <begin position="178"/>
        <end position="199"/>
    </location>
</feature>
<dbReference type="NCBIfam" id="TIGR00711">
    <property type="entry name" value="efflux_EmrB"/>
    <property type="match status" value="1"/>
</dbReference>
<keyword evidence="4 9" id="KW-0812">Transmembrane</keyword>
<feature type="transmembrane region" description="Helical" evidence="9">
    <location>
        <begin position="368"/>
        <end position="391"/>
    </location>
</feature>
<dbReference type="PANTHER" id="PTHR42718">
    <property type="entry name" value="MAJOR FACILITATOR SUPERFAMILY MULTIDRUG TRANSPORTER MFSC"/>
    <property type="match status" value="1"/>
</dbReference>
<dbReference type="InterPro" id="IPR020846">
    <property type="entry name" value="MFS_dom"/>
</dbReference>
<dbReference type="InterPro" id="IPR004638">
    <property type="entry name" value="EmrB-like"/>
</dbReference>
<evidence type="ECO:0000256" key="6">
    <source>
        <dbReference type="ARBA" id="ARBA00023136"/>
    </source>
</evidence>
<feature type="domain" description="Major facilitator superfamily (MFS) profile" evidence="10">
    <location>
        <begin position="52"/>
        <end position="491"/>
    </location>
</feature>
<dbReference type="EMBL" id="CP108264">
    <property type="protein sequence ID" value="WTU77114.1"/>
    <property type="molecule type" value="Genomic_DNA"/>
</dbReference>
<feature type="transmembrane region" description="Helical" evidence="9">
    <location>
        <begin position="118"/>
        <end position="138"/>
    </location>
</feature>
<feature type="transmembrane region" description="Helical" evidence="9">
    <location>
        <begin position="307"/>
        <end position="326"/>
    </location>
</feature>
<feature type="transmembrane region" description="Helical" evidence="9">
    <location>
        <begin position="468"/>
        <end position="488"/>
    </location>
</feature>
<evidence type="ECO:0000256" key="4">
    <source>
        <dbReference type="ARBA" id="ARBA00022692"/>
    </source>
</evidence>
<organism evidence="11">
    <name type="scientific">Streptomyces sp. NBC_00049</name>
    <dbReference type="NCBI Taxonomy" id="2903617"/>
    <lineage>
        <taxon>Bacteria</taxon>
        <taxon>Bacillati</taxon>
        <taxon>Actinomycetota</taxon>
        <taxon>Actinomycetes</taxon>
        <taxon>Kitasatosporales</taxon>
        <taxon>Streptomycetaceae</taxon>
        <taxon>Streptomyces</taxon>
    </lineage>
</organism>
<feature type="compositionally biased region" description="Basic and acidic residues" evidence="8">
    <location>
        <begin position="7"/>
        <end position="35"/>
    </location>
</feature>
<feature type="transmembrane region" description="Helical" evidence="9">
    <location>
        <begin position="269"/>
        <end position="286"/>
    </location>
</feature>
<evidence type="ECO:0000256" key="2">
    <source>
        <dbReference type="ARBA" id="ARBA00022448"/>
    </source>
</evidence>
<proteinExistence type="predicted"/>
<comment type="subcellular location">
    <subcellularLocation>
        <location evidence="1">Cell membrane</location>
        <topology evidence="1">Multi-pass membrane protein</topology>
    </subcellularLocation>
</comment>
<evidence type="ECO:0000256" key="7">
    <source>
        <dbReference type="ARBA" id="ARBA00023251"/>
    </source>
</evidence>
<keyword evidence="5 9" id="KW-1133">Transmembrane helix</keyword>
<evidence type="ECO:0000256" key="1">
    <source>
        <dbReference type="ARBA" id="ARBA00004651"/>
    </source>
</evidence>
<dbReference type="Pfam" id="PF07690">
    <property type="entry name" value="MFS_1"/>
    <property type="match status" value="1"/>
</dbReference>
<keyword evidence="7" id="KW-0046">Antibiotic resistance</keyword>
<keyword evidence="2" id="KW-0813">Transport</keyword>
<dbReference type="InterPro" id="IPR011701">
    <property type="entry name" value="MFS"/>
</dbReference>
<feature type="region of interest" description="Disordered" evidence="8">
    <location>
        <begin position="1"/>
        <end position="44"/>
    </location>
</feature>
<feature type="transmembrane region" description="Helical" evidence="9">
    <location>
        <begin position="144"/>
        <end position="166"/>
    </location>
</feature>
<feature type="transmembrane region" description="Helical" evidence="9">
    <location>
        <begin position="52"/>
        <end position="74"/>
    </location>
</feature>
<accession>A0AAU2JX47</accession>
<feature type="transmembrane region" description="Helical" evidence="9">
    <location>
        <begin position="338"/>
        <end position="361"/>
    </location>
</feature>
<evidence type="ECO:0000256" key="8">
    <source>
        <dbReference type="SAM" id="MobiDB-lite"/>
    </source>
</evidence>
<dbReference type="PRINTS" id="PR01036">
    <property type="entry name" value="TCRTETB"/>
</dbReference>
<dbReference type="GO" id="GO:0022857">
    <property type="term" value="F:transmembrane transporter activity"/>
    <property type="evidence" value="ECO:0007669"/>
    <property type="project" value="InterPro"/>
</dbReference>
<dbReference type="GO" id="GO:0046677">
    <property type="term" value="P:response to antibiotic"/>
    <property type="evidence" value="ECO:0007669"/>
    <property type="project" value="UniProtKB-KW"/>
</dbReference>
<reference evidence="11" key="1">
    <citation type="submission" date="2022-10" db="EMBL/GenBank/DDBJ databases">
        <title>The complete genomes of actinobacterial strains from the NBC collection.</title>
        <authorList>
            <person name="Joergensen T.S."/>
            <person name="Alvarez Arevalo M."/>
            <person name="Sterndorff E.B."/>
            <person name="Faurdal D."/>
            <person name="Vuksanovic O."/>
            <person name="Mourched A.-S."/>
            <person name="Charusanti P."/>
            <person name="Shaw S."/>
            <person name="Blin K."/>
            <person name="Weber T."/>
        </authorList>
    </citation>
    <scope>NUCLEOTIDE SEQUENCE</scope>
    <source>
        <strain evidence="11">NBC_00049</strain>
    </source>
</reference>
<feature type="transmembrane region" description="Helical" evidence="9">
    <location>
        <begin position="205"/>
        <end position="224"/>
    </location>
</feature>